<name>A0A142VZR9_9SPHN</name>
<reference evidence="2 3" key="2">
    <citation type="journal article" date="2016" name="Genome Announc.">
        <title>Complete Genome Sequence of Sphingopyxis terrae Strain 203-1 (NBRC 111660), a Polyethylene Glycol Degrader.</title>
        <authorList>
            <person name="Ohtsubo Y."/>
            <person name="Nonoyama S."/>
            <person name="Nagata Y."/>
            <person name="Numata M."/>
            <person name="Tsuchikane K."/>
            <person name="Hosoyama A."/>
            <person name="Yamazoe A."/>
            <person name="Tsuda M."/>
            <person name="Fujita N."/>
            <person name="Kawai F."/>
        </authorList>
    </citation>
    <scope>NUCLEOTIDE SEQUENCE [LARGE SCALE GENOMIC DNA]</scope>
    <source>
        <strain evidence="2 3">203-1</strain>
    </source>
</reference>
<feature type="transmembrane region" description="Helical" evidence="1">
    <location>
        <begin position="83"/>
        <end position="102"/>
    </location>
</feature>
<evidence type="ECO:0000256" key="1">
    <source>
        <dbReference type="SAM" id="Phobius"/>
    </source>
</evidence>
<gene>
    <name evidence="2" type="ORF">AOA14_11725</name>
</gene>
<evidence type="ECO:0000313" key="3">
    <source>
        <dbReference type="Proteomes" id="UP000076234"/>
    </source>
</evidence>
<dbReference type="KEGG" id="ster:AOA14_11725"/>
<dbReference type="AlphaFoldDB" id="A0A142VZR9"/>
<feature type="transmembrane region" description="Helical" evidence="1">
    <location>
        <begin position="44"/>
        <end position="63"/>
    </location>
</feature>
<feature type="transmembrane region" description="Helical" evidence="1">
    <location>
        <begin position="12"/>
        <end position="32"/>
    </location>
</feature>
<dbReference type="Proteomes" id="UP000076234">
    <property type="component" value="Chromosome"/>
</dbReference>
<keyword evidence="1" id="KW-1133">Transmembrane helix</keyword>
<keyword evidence="1" id="KW-0812">Transmembrane</keyword>
<organism evidence="2 3">
    <name type="scientific">Sphingopyxis terrae subsp. terrae NBRC 15098</name>
    <dbReference type="NCBI Taxonomy" id="1219058"/>
    <lineage>
        <taxon>Bacteria</taxon>
        <taxon>Pseudomonadati</taxon>
        <taxon>Pseudomonadota</taxon>
        <taxon>Alphaproteobacteria</taxon>
        <taxon>Sphingomonadales</taxon>
        <taxon>Sphingomonadaceae</taxon>
        <taxon>Sphingopyxis</taxon>
    </lineage>
</organism>
<dbReference type="STRING" id="1219058.AOA14_11725"/>
<protein>
    <submittedName>
        <fullName evidence="2">Uncharacterized protein</fullName>
    </submittedName>
</protein>
<evidence type="ECO:0000313" key="2">
    <source>
        <dbReference type="EMBL" id="AMU95276.1"/>
    </source>
</evidence>
<dbReference type="EMBL" id="CP013342">
    <property type="protein sequence ID" value="AMU95276.1"/>
    <property type="molecule type" value="Genomic_DNA"/>
</dbReference>
<accession>A0A142VZR9</accession>
<reference evidence="3" key="1">
    <citation type="submission" date="2015-11" db="EMBL/GenBank/DDBJ databases">
        <title>Complete genome sequence of a polyethylene glycol-degrading strain Sphingopyxis terrae strain 203-1 (NBRC 15098).</title>
        <authorList>
            <person name="Yoshiyuki O."/>
            <person name="Shouta N."/>
            <person name="Nagata Y."/>
            <person name="Numata M."/>
            <person name="Tsuchikane K."/>
            <person name="Hosoyama A."/>
            <person name="Yamazoe A."/>
            <person name="Tsuda M."/>
            <person name="Fujita N."/>
            <person name="Kawai F."/>
        </authorList>
    </citation>
    <scope>NUCLEOTIDE SEQUENCE [LARGE SCALE GENOMIC DNA]</scope>
    <source>
        <strain evidence="3">203-1</strain>
    </source>
</reference>
<feature type="transmembrane region" description="Helical" evidence="1">
    <location>
        <begin position="109"/>
        <end position="129"/>
    </location>
</feature>
<keyword evidence="1" id="KW-0472">Membrane</keyword>
<sequence>MDSYLMMYGPDHQLFEVAPIGAALVFIAFIFIKIAGPARARGSWLLAAATSSLFAIWSGYAVLTGGWAGFWPLHQAGVWGNQIWFDLLLAVGTAWSLLLPRARSVGMRVVPWTLFVLATGSIGLCAMLARCLYLEASPQGELGGDLA</sequence>
<proteinExistence type="predicted"/>